<dbReference type="PROSITE" id="PS50093">
    <property type="entry name" value="PKD"/>
    <property type="match status" value="2"/>
</dbReference>
<dbReference type="InterPro" id="IPR027268">
    <property type="entry name" value="Peptidase_M4/M1_CTD_sf"/>
</dbReference>
<dbReference type="SUPFAM" id="SSF49299">
    <property type="entry name" value="PKD domain"/>
    <property type="match status" value="2"/>
</dbReference>
<evidence type="ECO:0000256" key="5">
    <source>
        <dbReference type="ARBA" id="ARBA00022801"/>
    </source>
</evidence>
<dbReference type="InterPro" id="IPR011096">
    <property type="entry name" value="FTP_domain"/>
</dbReference>
<feature type="domain" description="PKD" evidence="10">
    <location>
        <begin position="677"/>
        <end position="735"/>
    </location>
</feature>
<dbReference type="RefSeq" id="WP_237377436.1">
    <property type="nucleotide sequence ID" value="NZ_CP071793.1"/>
</dbReference>
<dbReference type="EMBL" id="CP071793">
    <property type="protein sequence ID" value="QTD47770.1"/>
    <property type="molecule type" value="Genomic_DNA"/>
</dbReference>
<dbReference type="GO" id="GO:0004222">
    <property type="term" value="F:metalloendopeptidase activity"/>
    <property type="evidence" value="ECO:0007669"/>
    <property type="project" value="InterPro"/>
</dbReference>
<dbReference type="PANTHER" id="PTHR33794:SF1">
    <property type="entry name" value="BACILLOLYSIN"/>
    <property type="match status" value="1"/>
</dbReference>
<reference evidence="11" key="1">
    <citation type="submission" date="2021-03" db="EMBL/GenBank/DDBJ databases">
        <title>Acanthopleuribacteraceae sp. M133.</title>
        <authorList>
            <person name="Wang G."/>
        </authorList>
    </citation>
    <scope>NUCLEOTIDE SEQUENCE</scope>
    <source>
        <strain evidence="11">M133</strain>
    </source>
</reference>
<dbReference type="SUPFAM" id="SSF55486">
    <property type="entry name" value="Metalloproteases ('zincins'), catalytic domain"/>
    <property type="match status" value="1"/>
</dbReference>
<evidence type="ECO:0000313" key="11">
    <source>
        <dbReference type="EMBL" id="QTD47770.1"/>
    </source>
</evidence>
<dbReference type="Gene3D" id="3.10.450.490">
    <property type="match status" value="1"/>
</dbReference>
<dbReference type="InterPro" id="IPR029058">
    <property type="entry name" value="AB_hydrolase_fold"/>
</dbReference>
<dbReference type="GO" id="GO:0046872">
    <property type="term" value="F:metal ion binding"/>
    <property type="evidence" value="ECO:0007669"/>
    <property type="project" value="UniProtKB-KW"/>
</dbReference>
<feature type="domain" description="PKD" evidence="10">
    <location>
        <begin position="571"/>
        <end position="648"/>
    </location>
</feature>
<dbReference type="Gene3D" id="1.10.390.10">
    <property type="entry name" value="Neutral Protease Domain 2"/>
    <property type="match status" value="1"/>
</dbReference>
<dbReference type="InterPro" id="IPR022409">
    <property type="entry name" value="PKD/Chitinase_dom"/>
</dbReference>
<dbReference type="Gene3D" id="3.10.170.10">
    <property type="match status" value="1"/>
</dbReference>
<dbReference type="Pfam" id="PF12740">
    <property type="entry name" value="PETase"/>
    <property type="match status" value="1"/>
</dbReference>
<dbReference type="SMART" id="SM00089">
    <property type="entry name" value="PKD"/>
    <property type="match status" value="2"/>
</dbReference>
<name>A0A8A4TDX9_SULCO</name>
<evidence type="ECO:0000256" key="7">
    <source>
        <dbReference type="ARBA" id="ARBA00023049"/>
    </source>
</evidence>
<dbReference type="InterPro" id="IPR000601">
    <property type="entry name" value="PKD_dom"/>
</dbReference>
<dbReference type="InterPro" id="IPR013856">
    <property type="entry name" value="Peptidase_M4_domain"/>
</dbReference>
<evidence type="ECO:0000256" key="3">
    <source>
        <dbReference type="ARBA" id="ARBA00022723"/>
    </source>
</evidence>
<feature type="chain" id="PRO_5035222504" evidence="9">
    <location>
        <begin position="23"/>
        <end position="985"/>
    </location>
</feature>
<keyword evidence="5" id="KW-0378">Hydrolase</keyword>
<comment type="similarity">
    <text evidence="1">Belongs to the peptidase M4 family.</text>
</comment>
<evidence type="ECO:0000256" key="8">
    <source>
        <dbReference type="PIRSR" id="PIRSR623612-1"/>
    </source>
</evidence>
<dbReference type="InterPro" id="IPR001570">
    <property type="entry name" value="Peptidase_M4_C_domain"/>
</dbReference>
<keyword evidence="6" id="KW-0862">Zinc</keyword>
<dbReference type="Gene3D" id="3.40.50.1820">
    <property type="entry name" value="alpha/beta hydrolase"/>
    <property type="match status" value="1"/>
</dbReference>
<dbReference type="InterPro" id="IPR013783">
    <property type="entry name" value="Ig-like_fold"/>
</dbReference>
<dbReference type="GO" id="GO:0006508">
    <property type="term" value="P:proteolysis"/>
    <property type="evidence" value="ECO:0007669"/>
    <property type="project" value="UniProtKB-KW"/>
</dbReference>
<keyword evidence="3" id="KW-0479">Metal-binding</keyword>
<feature type="active site" evidence="8">
    <location>
        <position position="351"/>
    </location>
</feature>
<dbReference type="PANTHER" id="PTHR33794">
    <property type="entry name" value="BACILLOLYSIN"/>
    <property type="match status" value="1"/>
</dbReference>
<evidence type="ECO:0000313" key="12">
    <source>
        <dbReference type="Proteomes" id="UP000663929"/>
    </source>
</evidence>
<evidence type="ECO:0000256" key="4">
    <source>
        <dbReference type="ARBA" id="ARBA00022729"/>
    </source>
</evidence>
<keyword evidence="7" id="KW-0482">Metalloprotease</keyword>
<keyword evidence="12" id="KW-1185">Reference proteome</keyword>
<dbReference type="InterPro" id="IPR041127">
    <property type="entry name" value="PET_hydrolase/cutinase-like"/>
</dbReference>
<dbReference type="Pfam" id="PF18911">
    <property type="entry name" value="PKD_4"/>
    <property type="match status" value="2"/>
</dbReference>
<sequence>MLFRSLKFIVLLFFLGSSPALVAQHEATESLARGLGFSRVHLGDDASVRYLGGRAGMLAHSAAEAEALFQDQLRGLYRIGAQDQVIAVSQEVHGENRYYRMQQTYRGLEVRGGELVLQTDLEGRVAAVMGTVRDGIDLRVGRIGFTEKHYIHAIADYLGIPSEAAAKLPYRVLEQPDLVVYAPNDALPVLAFEFVLEFVDEQAFYMERMYLNVKGGRLENSVNLIHSALERRIHDVDGGCLSAIFGASLPGQQVISEGGSSSDEVAQGAYDNTGATWWFYHHMFDRDSWDGNGIPLVSTVHITFSTGIFPVNCSPNNAAFLPAPYNQMVYGDGDGQILKETALSLDVTAHELTHGVTNSTSNLVYQRESGAINEAMSDIFGAGTEAWVQSLALEGKDPSDGNPAQFRTFRETWLLGDDIAGSQLGEALRYMDNPTEDGRSADYYPERNYPNCTPNSSNDNCGVHTNSGIANLAFYLLCEGGSHPRGKTNVQVPAIGIVKALHIFYETNAQLLTSNATFEDLRYASAQAAVNQFGENSCEYVAIMKAWDAVGINGSWTDPGANCGGPTNDPPAAAFSFSTDGLDATFDASASSDSDGTISQYAWNFGDGNSGSGQISTHAYAADGSYQVTLTVTDNDGAVDATTQTVTVSDDGNEVPPTAVIRLVAEDLTVDVDGTGSSTQNGSIVAYDWDFGDGAIGTGATASHDYAAAGTYEISLTVTDEAGLSDSARETVTVTDPGDDCGNGFAIGSRTITFNNDGRNIQTDVYYPSDTGGSNAPILEGCDFPVLVFGHGFTIGTNAYGYLSDGLVPAGYIVALPRTESGFSPSHARFGEDLAFVVGAVETEFASSVSGTSAVMGHSMGGGSAFLAMADNPQITALVTLAAAETNPSAIAAAGNITNPALVVAASRDCITPPAEHQIPMFEALASADKELVTIEGGSHCQFTTGNFNCSFGELFCGQRPNIGADEQHAATIDAILPWLERVLE</sequence>
<dbReference type="CDD" id="cd00146">
    <property type="entry name" value="PKD"/>
    <property type="match status" value="2"/>
</dbReference>
<dbReference type="Pfam" id="PF01447">
    <property type="entry name" value="Peptidase_M4"/>
    <property type="match status" value="1"/>
</dbReference>
<feature type="signal peptide" evidence="9">
    <location>
        <begin position="1"/>
        <end position="22"/>
    </location>
</feature>
<dbReference type="InterPro" id="IPR023612">
    <property type="entry name" value="Peptidase_M4"/>
</dbReference>
<evidence type="ECO:0000256" key="6">
    <source>
        <dbReference type="ARBA" id="ARBA00022833"/>
    </source>
</evidence>
<proteinExistence type="inferred from homology"/>
<gene>
    <name evidence="11" type="ORF">J3U87_19455</name>
</gene>
<dbReference type="Proteomes" id="UP000663929">
    <property type="component" value="Chromosome"/>
</dbReference>
<keyword evidence="2" id="KW-0645">Protease</keyword>
<dbReference type="AlphaFoldDB" id="A0A8A4TDX9"/>
<evidence type="ECO:0000256" key="1">
    <source>
        <dbReference type="ARBA" id="ARBA00009388"/>
    </source>
</evidence>
<feature type="active site" description="Proton donor" evidence="8">
    <location>
        <position position="464"/>
    </location>
</feature>
<keyword evidence="4 9" id="KW-0732">Signal</keyword>
<dbReference type="Pfam" id="PF07504">
    <property type="entry name" value="FTP"/>
    <property type="match status" value="1"/>
</dbReference>
<accession>A0A8A4TDX9</accession>
<evidence type="ECO:0000259" key="10">
    <source>
        <dbReference type="PROSITE" id="PS50093"/>
    </source>
</evidence>
<dbReference type="Pfam" id="PF02868">
    <property type="entry name" value="Peptidase_M4_C"/>
    <property type="match status" value="1"/>
</dbReference>
<dbReference type="InterPro" id="IPR035986">
    <property type="entry name" value="PKD_dom_sf"/>
</dbReference>
<dbReference type="Gene3D" id="2.60.40.10">
    <property type="entry name" value="Immunoglobulins"/>
    <property type="match status" value="2"/>
</dbReference>
<dbReference type="InterPro" id="IPR050728">
    <property type="entry name" value="Zinc_Metalloprotease_M4"/>
</dbReference>
<dbReference type="KEGG" id="scor:J3U87_19455"/>
<organism evidence="11 12">
    <name type="scientific">Sulfidibacter corallicola</name>
    <dbReference type="NCBI Taxonomy" id="2818388"/>
    <lineage>
        <taxon>Bacteria</taxon>
        <taxon>Pseudomonadati</taxon>
        <taxon>Acidobacteriota</taxon>
        <taxon>Holophagae</taxon>
        <taxon>Acanthopleuribacterales</taxon>
        <taxon>Acanthopleuribacteraceae</taxon>
        <taxon>Sulfidibacter</taxon>
    </lineage>
</organism>
<protein>
    <submittedName>
        <fullName evidence="11">M4 family metallopeptidase</fullName>
    </submittedName>
</protein>
<evidence type="ECO:0000256" key="9">
    <source>
        <dbReference type="SAM" id="SignalP"/>
    </source>
</evidence>
<dbReference type="SUPFAM" id="SSF53474">
    <property type="entry name" value="alpha/beta-Hydrolases"/>
    <property type="match status" value="1"/>
</dbReference>
<dbReference type="PRINTS" id="PR00730">
    <property type="entry name" value="THERMOLYSIN"/>
</dbReference>
<evidence type="ECO:0000256" key="2">
    <source>
        <dbReference type="ARBA" id="ARBA00022670"/>
    </source>
</evidence>
<dbReference type="CDD" id="cd09597">
    <property type="entry name" value="M4_TLP"/>
    <property type="match status" value="1"/>
</dbReference>